<dbReference type="Proteomes" id="UP000290365">
    <property type="component" value="Chromosome"/>
</dbReference>
<gene>
    <name evidence="1" type="ORF">EPA93_24910</name>
</gene>
<protein>
    <submittedName>
        <fullName evidence="1">Uncharacterized protein</fullName>
    </submittedName>
</protein>
<dbReference type="EMBL" id="CP035758">
    <property type="protein sequence ID" value="QBD79049.1"/>
    <property type="molecule type" value="Genomic_DNA"/>
</dbReference>
<evidence type="ECO:0000313" key="2">
    <source>
        <dbReference type="Proteomes" id="UP000290365"/>
    </source>
</evidence>
<dbReference type="RefSeq" id="WP_129890102.1">
    <property type="nucleotide sequence ID" value="NZ_CP035758.1"/>
</dbReference>
<reference evidence="1 2" key="1">
    <citation type="submission" date="2019-01" db="EMBL/GenBank/DDBJ databases">
        <title>Ktedonosporobacter rubrisoli SCAWS-G2.</title>
        <authorList>
            <person name="Huang Y."/>
            <person name="Yan B."/>
        </authorList>
    </citation>
    <scope>NUCLEOTIDE SEQUENCE [LARGE SCALE GENOMIC DNA]</scope>
    <source>
        <strain evidence="1 2">SCAWS-G2</strain>
    </source>
</reference>
<evidence type="ECO:0000313" key="1">
    <source>
        <dbReference type="EMBL" id="QBD79049.1"/>
    </source>
</evidence>
<proteinExistence type="predicted"/>
<dbReference type="AlphaFoldDB" id="A0A4P6JTX1"/>
<organism evidence="1 2">
    <name type="scientific">Ktedonosporobacter rubrisoli</name>
    <dbReference type="NCBI Taxonomy" id="2509675"/>
    <lineage>
        <taxon>Bacteria</taxon>
        <taxon>Bacillati</taxon>
        <taxon>Chloroflexota</taxon>
        <taxon>Ktedonobacteria</taxon>
        <taxon>Ktedonobacterales</taxon>
        <taxon>Ktedonosporobacteraceae</taxon>
        <taxon>Ktedonosporobacter</taxon>
    </lineage>
</organism>
<dbReference type="KEGG" id="kbs:EPA93_24910"/>
<name>A0A4P6JTX1_KTERU</name>
<sequence length="108" mass="12608">MEENEARPSFQDVRRKHTISYGMLLEELHAMGMLERLEIRYETLELLDKLGFARLEVLDAALEALSRLAGKSYSRESIDEIGLLPSVRRARYPKLIRLPRDRQPLEPE</sequence>
<keyword evidence="2" id="KW-1185">Reference proteome</keyword>
<accession>A0A4P6JTX1</accession>